<accession>A0ABU3SYU0</accession>
<dbReference type="Pfam" id="PF00392">
    <property type="entry name" value="GntR"/>
    <property type="match status" value="1"/>
</dbReference>
<dbReference type="InterPro" id="IPR008920">
    <property type="entry name" value="TF_FadR/GntR_C"/>
</dbReference>
<dbReference type="SMART" id="SM00345">
    <property type="entry name" value="HTH_GNTR"/>
    <property type="match status" value="1"/>
</dbReference>
<dbReference type="InterPro" id="IPR036390">
    <property type="entry name" value="WH_DNA-bd_sf"/>
</dbReference>
<evidence type="ECO:0000313" key="6">
    <source>
        <dbReference type="Proteomes" id="UP001247805"/>
    </source>
</evidence>
<protein>
    <submittedName>
        <fullName evidence="5">GntR family transcriptional regulator</fullName>
    </submittedName>
</protein>
<keyword evidence="2" id="KW-0238">DNA-binding</keyword>
<evidence type="ECO:0000256" key="2">
    <source>
        <dbReference type="ARBA" id="ARBA00023125"/>
    </source>
</evidence>
<dbReference type="SUPFAM" id="SSF48008">
    <property type="entry name" value="GntR ligand-binding domain-like"/>
    <property type="match status" value="1"/>
</dbReference>
<dbReference type="EMBL" id="JAWDIO010000002">
    <property type="protein sequence ID" value="MDU0355181.1"/>
    <property type="molecule type" value="Genomic_DNA"/>
</dbReference>
<sequence length="213" mass="24663">MTRADSVFSDLRHRIVEGQIPINSKLSEPELAKYYQISRTTLRDALSRVENCGLLQYKANIGYSVVTLSKEKLMGIFQVRESLESLACRLATAQLNLTDIKQLKMQLQKKHIENAQPIARAKHSVIDDYFYLHYQVVKASQNALLVKLLNEQQFYLIKLYMTTFRPGYTRSSTDYQEYLTILQAMENRDSELAELLMRRHISASCQYIQSAMP</sequence>
<evidence type="ECO:0000259" key="4">
    <source>
        <dbReference type="PROSITE" id="PS50949"/>
    </source>
</evidence>
<dbReference type="Gene3D" id="1.20.120.530">
    <property type="entry name" value="GntR ligand-binding domain-like"/>
    <property type="match status" value="1"/>
</dbReference>
<name>A0ABU3SYU0_9ALTE</name>
<dbReference type="SUPFAM" id="SSF46785">
    <property type="entry name" value="Winged helix' DNA-binding domain"/>
    <property type="match status" value="1"/>
</dbReference>
<dbReference type="Pfam" id="PF07729">
    <property type="entry name" value="FCD"/>
    <property type="match status" value="1"/>
</dbReference>
<reference evidence="5 6" key="1">
    <citation type="submission" date="2023-10" db="EMBL/GenBank/DDBJ databases">
        <title>Glaciecola aquimarina strain GGW-M5 nov., isolated from a coastal seawater.</title>
        <authorList>
            <person name="Bayburt H."/>
            <person name="Kim J.M."/>
            <person name="Choi B.J."/>
            <person name="Jeon C.O."/>
        </authorList>
    </citation>
    <scope>NUCLEOTIDE SEQUENCE [LARGE SCALE GENOMIC DNA]</scope>
    <source>
        <strain evidence="5 6">KCTC 32108</strain>
    </source>
</reference>
<evidence type="ECO:0000256" key="3">
    <source>
        <dbReference type="ARBA" id="ARBA00023163"/>
    </source>
</evidence>
<keyword evidence="6" id="KW-1185">Reference proteome</keyword>
<comment type="caution">
    <text evidence="5">The sequence shown here is derived from an EMBL/GenBank/DDBJ whole genome shotgun (WGS) entry which is preliminary data.</text>
</comment>
<dbReference type="InterPro" id="IPR000524">
    <property type="entry name" value="Tscrpt_reg_HTH_GntR"/>
</dbReference>
<keyword evidence="1" id="KW-0805">Transcription regulation</keyword>
<dbReference type="InterPro" id="IPR036388">
    <property type="entry name" value="WH-like_DNA-bd_sf"/>
</dbReference>
<dbReference type="Proteomes" id="UP001247805">
    <property type="component" value="Unassembled WGS sequence"/>
</dbReference>
<dbReference type="PROSITE" id="PS50949">
    <property type="entry name" value="HTH_GNTR"/>
    <property type="match status" value="1"/>
</dbReference>
<dbReference type="Gene3D" id="1.10.10.10">
    <property type="entry name" value="Winged helix-like DNA-binding domain superfamily/Winged helix DNA-binding domain"/>
    <property type="match status" value="1"/>
</dbReference>
<dbReference type="PANTHER" id="PTHR43537:SF49">
    <property type="entry name" value="TRANSCRIPTIONAL REGULATORY PROTEIN"/>
    <property type="match status" value="1"/>
</dbReference>
<organism evidence="5 6">
    <name type="scientific">Paraglaciecola aquimarina</name>
    <dbReference type="NCBI Taxonomy" id="1235557"/>
    <lineage>
        <taxon>Bacteria</taxon>
        <taxon>Pseudomonadati</taxon>
        <taxon>Pseudomonadota</taxon>
        <taxon>Gammaproteobacteria</taxon>
        <taxon>Alteromonadales</taxon>
        <taxon>Alteromonadaceae</taxon>
        <taxon>Paraglaciecola</taxon>
    </lineage>
</organism>
<gene>
    <name evidence="5" type="ORF">RS130_15855</name>
</gene>
<dbReference type="PANTHER" id="PTHR43537">
    <property type="entry name" value="TRANSCRIPTIONAL REGULATOR, GNTR FAMILY"/>
    <property type="match status" value="1"/>
</dbReference>
<dbReference type="InterPro" id="IPR011711">
    <property type="entry name" value="GntR_C"/>
</dbReference>
<feature type="domain" description="HTH gntR-type" evidence="4">
    <location>
        <begin position="1"/>
        <end position="68"/>
    </location>
</feature>
<dbReference type="RefSeq" id="WP_316028083.1">
    <property type="nucleotide sequence ID" value="NZ_JAWDIO010000002.1"/>
</dbReference>
<dbReference type="SMART" id="SM00895">
    <property type="entry name" value="FCD"/>
    <property type="match status" value="1"/>
</dbReference>
<evidence type="ECO:0000256" key="1">
    <source>
        <dbReference type="ARBA" id="ARBA00023015"/>
    </source>
</evidence>
<keyword evidence="3" id="KW-0804">Transcription</keyword>
<proteinExistence type="predicted"/>
<evidence type="ECO:0000313" key="5">
    <source>
        <dbReference type="EMBL" id="MDU0355181.1"/>
    </source>
</evidence>